<reference evidence="5 6" key="1">
    <citation type="journal article" date="2018" name="Int. J. Syst. Evol. Microbiol.">
        <title>Bifidobacterium catulorum sp. nov., a novel taxon from the faeces of the baby common marmoset (Callithrix jacchus).</title>
        <authorList>
            <person name="Modesto M."/>
            <person name="Michelini S."/>
            <person name="Oki K."/>
            <person name="Biavati B."/>
            <person name="Watanabe K."/>
            <person name="Mattarelli P."/>
        </authorList>
    </citation>
    <scope>NUCLEOTIDE SEQUENCE [LARGE SCALE GENOMIC DNA]</scope>
    <source>
        <strain evidence="5 6">MRM 8.19</strain>
    </source>
</reference>
<protein>
    <submittedName>
        <fullName evidence="5">AraC family transcriptional regulator</fullName>
    </submittedName>
</protein>
<dbReference type="OrthoDB" id="2060755at2"/>
<dbReference type="GO" id="GO:0003700">
    <property type="term" value="F:DNA-binding transcription factor activity"/>
    <property type="evidence" value="ECO:0007669"/>
    <property type="project" value="InterPro"/>
</dbReference>
<evidence type="ECO:0000313" key="5">
    <source>
        <dbReference type="EMBL" id="PWG58918.1"/>
    </source>
</evidence>
<dbReference type="Pfam" id="PF12833">
    <property type="entry name" value="HTH_18"/>
    <property type="match status" value="1"/>
</dbReference>
<dbReference type="InterPro" id="IPR014710">
    <property type="entry name" value="RmlC-like_jellyroll"/>
</dbReference>
<keyword evidence="3" id="KW-0804">Transcription</keyword>
<dbReference type="Pfam" id="PF02311">
    <property type="entry name" value="AraC_binding"/>
    <property type="match status" value="1"/>
</dbReference>
<evidence type="ECO:0000256" key="1">
    <source>
        <dbReference type="ARBA" id="ARBA00023015"/>
    </source>
</evidence>
<dbReference type="SUPFAM" id="SSF51215">
    <property type="entry name" value="Regulatory protein AraC"/>
    <property type="match status" value="1"/>
</dbReference>
<sequence length="296" mass="33857">MAHDNDYPHNEMITADYLEENIYPDDSPALVILHDATKESVRPHWHRGLEIAYCFEGGAQWTIDSTISETSAGRITMISPYAIHSATVGTSGYRRYSGVSITYNNDIVERSYPYADRALLDFDSPQATDDDRRRLTDLVVEVAQWYRQPGTLRTLKLNALLYDILFLVYSRFVTGVQRPEFVRNGRHVFVQIIGFIEDHYTEPITAQDVAERFGYSREHFSRLFKSATGMGFKRFLTDLRLQDAASRIRRSTVPIGDIVEETGFPDSRSLAVAFEKRYGMTPSAYRRTQGDRTPDA</sequence>
<keyword evidence="6" id="KW-1185">Reference proteome</keyword>
<dbReference type="InterPro" id="IPR037923">
    <property type="entry name" value="HTH-like"/>
</dbReference>
<accession>A0A2U2MPZ6</accession>
<proteinExistence type="predicted"/>
<dbReference type="InterPro" id="IPR003313">
    <property type="entry name" value="AraC-bd"/>
</dbReference>
<dbReference type="InterPro" id="IPR009057">
    <property type="entry name" value="Homeodomain-like_sf"/>
</dbReference>
<dbReference type="Gene3D" id="2.60.120.10">
    <property type="entry name" value="Jelly Rolls"/>
    <property type="match status" value="1"/>
</dbReference>
<keyword evidence="1" id="KW-0805">Transcription regulation</keyword>
<dbReference type="GO" id="GO:0043565">
    <property type="term" value="F:sequence-specific DNA binding"/>
    <property type="evidence" value="ECO:0007669"/>
    <property type="project" value="InterPro"/>
</dbReference>
<dbReference type="AlphaFoldDB" id="A0A2U2MPZ6"/>
<feature type="domain" description="HTH araC/xylS-type" evidence="4">
    <location>
        <begin position="190"/>
        <end position="288"/>
    </location>
</feature>
<dbReference type="Gene3D" id="1.10.10.60">
    <property type="entry name" value="Homeodomain-like"/>
    <property type="match status" value="2"/>
</dbReference>
<gene>
    <name evidence="5" type="ORF">DF200_10290</name>
</gene>
<name>A0A2U2MPZ6_9BIFI</name>
<organism evidence="5 6">
    <name type="scientific">Bifidobacterium catulorum</name>
    <dbReference type="NCBI Taxonomy" id="1630173"/>
    <lineage>
        <taxon>Bacteria</taxon>
        <taxon>Bacillati</taxon>
        <taxon>Actinomycetota</taxon>
        <taxon>Actinomycetes</taxon>
        <taxon>Bifidobacteriales</taxon>
        <taxon>Bifidobacteriaceae</taxon>
        <taxon>Bifidobacterium</taxon>
    </lineage>
</organism>
<dbReference type="PANTHER" id="PTHR43280">
    <property type="entry name" value="ARAC-FAMILY TRANSCRIPTIONAL REGULATOR"/>
    <property type="match status" value="1"/>
</dbReference>
<dbReference type="SMART" id="SM00342">
    <property type="entry name" value="HTH_ARAC"/>
    <property type="match status" value="1"/>
</dbReference>
<evidence type="ECO:0000259" key="4">
    <source>
        <dbReference type="PROSITE" id="PS01124"/>
    </source>
</evidence>
<dbReference type="Proteomes" id="UP000245753">
    <property type="component" value="Unassembled WGS sequence"/>
</dbReference>
<dbReference type="RefSeq" id="WP_109138180.1">
    <property type="nucleotide sequence ID" value="NZ_QFFN01000060.1"/>
</dbReference>
<evidence type="ECO:0000256" key="2">
    <source>
        <dbReference type="ARBA" id="ARBA00023125"/>
    </source>
</evidence>
<dbReference type="PANTHER" id="PTHR43280:SF28">
    <property type="entry name" value="HTH-TYPE TRANSCRIPTIONAL ACTIVATOR RHAS"/>
    <property type="match status" value="1"/>
</dbReference>
<comment type="caution">
    <text evidence="5">The sequence shown here is derived from an EMBL/GenBank/DDBJ whole genome shotgun (WGS) entry which is preliminary data.</text>
</comment>
<dbReference type="SUPFAM" id="SSF46689">
    <property type="entry name" value="Homeodomain-like"/>
    <property type="match status" value="2"/>
</dbReference>
<keyword evidence="2" id="KW-0238">DNA-binding</keyword>
<dbReference type="EMBL" id="QFFN01000060">
    <property type="protein sequence ID" value="PWG58918.1"/>
    <property type="molecule type" value="Genomic_DNA"/>
</dbReference>
<dbReference type="InterPro" id="IPR018060">
    <property type="entry name" value="HTH_AraC"/>
</dbReference>
<dbReference type="PROSITE" id="PS01124">
    <property type="entry name" value="HTH_ARAC_FAMILY_2"/>
    <property type="match status" value="1"/>
</dbReference>
<evidence type="ECO:0000313" key="6">
    <source>
        <dbReference type="Proteomes" id="UP000245753"/>
    </source>
</evidence>
<evidence type="ECO:0000256" key="3">
    <source>
        <dbReference type="ARBA" id="ARBA00023163"/>
    </source>
</evidence>